<name>F0V709_9CAUD</name>
<reference evidence="1 2" key="1">
    <citation type="submission" date="2011-02" db="EMBL/GenBank/DDBJ databases">
        <authorList>
            <person name="Cornelissen A.A."/>
        </authorList>
    </citation>
    <scope>NUCLEOTIDE SEQUENCE [LARGE SCALE GENOMIC DNA]</scope>
</reference>
<evidence type="ECO:0000313" key="2">
    <source>
        <dbReference type="Proteomes" id="UP000007493"/>
    </source>
</evidence>
<dbReference type="TCDB" id="1.M.1.2.2">
    <property type="family name" value="the rz/rz1 spanin1 (rz(1)) family"/>
</dbReference>
<evidence type="ECO:0000313" key="1">
    <source>
        <dbReference type="EMBL" id="CBZ42021.1"/>
    </source>
</evidence>
<dbReference type="Proteomes" id="UP000007493">
    <property type="component" value="Segment"/>
</dbReference>
<dbReference type="RefSeq" id="YP_004286226.1">
    <property type="nucleotide sequence ID" value="NC_015208.1"/>
</dbReference>
<dbReference type="InterPro" id="IPR020130">
    <property type="entry name" value="O-spanin_T7likevirus"/>
</dbReference>
<dbReference type="Pfam" id="PF17531">
    <property type="entry name" value="O_Spanin_T7"/>
    <property type="match status" value="1"/>
</dbReference>
<keyword evidence="2" id="KW-1185">Reference proteome</keyword>
<dbReference type="EMBL" id="FR823298">
    <property type="protein sequence ID" value="CBZ42021.1"/>
    <property type="molecule type" value="Genomic_DNA"/>
</dbReference>
<sequence>MFKQNSTKRPVTGLKIRRGLRALPVALLIALLSLAYGCASKPQTPPEPKSKVTIEASLMVKPNYTERLLKLLSE</sequence>
<protein>
    <submittedName>
        <fullName evidence="1">Putative eRzI homolog</fullName>
    </submittedName>
</protein>
<proteinExistence type="predicted"/>
<dbReference type="GO" id="GO:0019076">
    <property type="term" value="P:viral release from host cell"/>
    <property type="evidence" value="ECO:0007669"/>
    <property type="project" value="InterPro"/>
</dbReference>
<dbReference type="KEGG" id="vg:10322140"/>
<reference evidence="1 2" key="2">
    <citation type="submission" date="2011-03" db="EMBL/GenBank/DDBJ databases">
        <title>The T7-Related Pseudomonas putida Phage phi15 Displays Virion-Associated Biofilm Eradication Properties.</title>
        <authorList>
            <person name="Cornelissen A."/>
            <person name="Ceyssens P.J."/>
            <person name="T'Syen J."/>
            <person name="Van Praet H."/>
        </authorList>
    </citation>
    <scope>NUCLEOTIDE SEQUENCE [LARGE SCALE GENOMIC DNA]</scope>
</reference>
<organism evidence="1 2">
    <name type="scientific">Pseudomonas phage phi15</name>
    <dbReference type="NCBI Taxonomy" id="988656"/>
    <lineage>
        <taxon>Viruses</taxon>
        <taxon>Duplodnaviria</taxon>
        <taxon>Heunggongvirae</taxon>
        <taxon>Uroviricota</taxon>
        <taxon>Caudoviricetes</taxon>
        <taxon>Autographivirales</taxon>
        <taxon>Autotranscriptaviridae</taxon>
        <taxon>Studiervirinae</taxon>
        <taxon>Troedvirus</taxon>
        <taxon>Troedvirus Phi15</taxon>
    </lineage>
</organism>
<dbReference type="GeneID" id="10322140"/>
<accession>F0V709</accession>